<sequence>MKVRLENVCKTFNNNKEVHEVLKDISFDVKEGQFISLLGPSGCGKTTLLTIIAGFKPATSGKISVSGKYVSSAGSDRGFVFQNYALFPWMTVADNILFPMKEQKIPKAEREKKLGELLEMAQLLGKENLFPHQLSGGMKQRTAVIRALACKPEVLLMDEPLGAVDFQMRQILQEELEALWLKDRTTVIMVTHDVDEAVYMSDRVIVMSTEKGKILEDMNIDLERSRDRESEKYKKYKDTLTNILKKALNRDDSKVV</sequence>
<evidence type="ECO:0000256" key="1">
    <source>
        <dbReference type="ARBA" id="ARBA00022448"/>
    </source>
</evidence>
<comment type="caution">
    <text evidence="6">The sequence shown here is derived from an EMBL/GenBank/DDBJ whole genome shotgun (WGS) entry which is preliminary data.</text>
</comment>
<dbReference type="OrthoDB" id="9801958at2"/>
<dbReference type="EC" id="7.6.2.9" evidence="4"/>
<evidence type="ECO:0000313" key="6">
    <source>
        <dbReference type="EMBL" id="GCD13032.1"/>
    </source>
</evidence>
<evidence type="ECO:0000313" key="7">
    <source>
        <dbReference type="Proteomes" id="UP000287872"/>
    </source>
</evidence>
<dbReference type="SMART" id="SM00382">
    <property type="entry name" value="AAA"/>
    <property type="match status" value="1"/>
</dbReference>
<gene>
    <name evidence="6" type="ORF">Ctaglu_46550</name>
</gene>
<dbReference type="GO" id="GO:0016887">
    <property type="term" value="F:ATP hydrolysis activity"/>
    <property type="evidence" value="ECO:0007669"/>
    <property type="project" value="InterPro"/>
</dbReference>
<evidence type="ECO:0000256" key="2">
    <source>
        <dbReference type="ARBA" id="ARBA00022741"/>
    </source>
</evidence>
<proteinExistence type="predicted"/>
<keyword evidence="3 6" id="KW-0067">ATP-binding</keyword>
<accession>A0A401UU02</accession>
<keyword evidence="1" id="KW-0813">Transport</keyword>
<dbReference type="PANTHER" id="PTHR42788:SF13">
    <property type="entry name" value="ALIPHATIC SULFONATES IMPORT ATP-BINDING PROTEIN SSUB"/>
    <property type="match status" value="1"/>
</dbReference>
<dbReference type="PANTHER" id="PTHR42788">
    <property type="entry name" value="TAURINE IMPORT ATP-BINDING PROTEIN-RELATED"/>
    <property type="match status" value="1"/>
</dbReference>
<name>A0A401UU02_9CLOT</name>
<dbReference type="GO" id="GO:0015418">
    <property type="term" value="F:ABC-type quaternary ammonium compound transporting activity"/>
    <property type="evidence" value="ECO:0007669"/>
    <property type="project" value="UniProtKB-EC"/>
</dbReference>
<dbReference type="InterPro" id="IPR003593">
    <property type="entry name" value="AAA+_ATPase"/>
</dbReference>
<organism evidence="6 7">
    <name type="scientific">Clostridium tagluense</name>
    <dbReference type="NCBI Taxonomy" id="360422"/>
    <lineage>
        <taxon>Bacteria</taxon>
        <taxon>Bacillati</taxon>
        <taxon>Bacillota</taxon>
        <taxon>Clostridia</taxon>
        <taxon>Eubacteriales</taxon>
        <taxon>Clostridiaceae</taxon>
        <taxon>Clostridium</taxon>
    </lineage>
</organism>
<keyword evidence="7" id="KW-1185">Reference proteome</keyword>
<protein>
    <recommendedName>
        <fullName evidence="4">ABC-type quaternary amine transporter</fullName>
        <ecNumber evidence="4">7.6.2.9</ecNumber>
    </recommendedName>
</protein>
<evidence type="ECO:0000256" key="3">
    <source>
        <dbReference type="ARBA" id="ARBA00022840"/>
    </source>
</evidence>
<dbReference type="InterPro" id="IPR050166">
    <property type="entry name" value="ABC_transporter_ATP-bind"/>
</dbReference>
<dbReference type="FunFam" id="3.40.50.300:FF:000425">
    <property type="entry name" value="Probable ABC transporter, ATP-binding subunit"/>
    <property type="match status" value="1"/>
</dbReference>
<dbReference type="CDD" id="cd03293">
    <property type="entry name" value="ABC_NrtD_SsuB_transporters"/>
    <property type="match status" value="1"/>
</dbReference>
<feature type="domain" description="ABC transporter" evidence="5">
    <location>
        <begin position="3"/>
        <end position="234"/>
    </location>
</feature>
<dbReference type="InterPro" id="IPR003439">
    <property type="entry name" value="ABC_transporter-like_ATP-bd"/>
</dbReference>
<dbReference type="InterPro" id="IPR027417">
    <property type="entry name" value="P-loop_NTPase"/>
</dbReference>
<dbReference type="Gene3D" id="3.40.50.300">
    <property type="entry name" value="P-loop containing nucleotide triphosphate hydrolases"/>
    <property type="match status" value="1"/>
</dbReference>
<keyword evidence="2" id="KW-0547">Nucleotide-binding</keyword>
<dbReference type="AlphaFoldDB" id="A0A401UU02"/>
<dbReference type="GO" id="GO:0005524">
    <property type="term" value="F:ATP binding"/>
    <property type="evidence" value="ECO:0007669"/>
    <property type="project" value="UniProtKB-KW"/>
</dbReference>
<reference evidence="6 7" key="1">
    <citation type="submission" date="2018-11" db="EMBL/GenBank/DDBJ databases">
        <title>Genome sequencing and assembly of Clostridium tagluense strain A121.</title>
        <authorList>
            <person name="Murakami T."/>
            <person name="Segawa T."/>
            <person name="Shcherbakova V.A."/>
            <person name="Mori H."/>
            <person name="Yoshimura Y."/>
        </authorList>
    </citation>
    <scope>NUCLEOTIDE SEQUENCE [LARGE SCALE GENOMIC DNA]</scope>
    <source>
        <strain evidence="6 7">A121</strain>
    </source>
</reference>
<dbReference type="RefSeq" id="WP_125006209.1">
    <property type="nucleotide sequence ID" value="NZ_BHYK01000052.1"/>
</dbReference>
<evidence type="ECO:0000256" key="4">
    <source>
        <dbReference type="ARBA" id="ARBA00066388"/>
    </source>
</evidence>
<dbReference type="NCBIfam" id="NF040729">
    <property type="entry name" value="ABC_ATP_SaoA"/>
    <property type="match status" value="1"/>
</dbReference>
<dbReference type="Proteomes" id="UP000287872">
    <property type="component" value="Unassembled WGS sequence"/>
</dbReference>
<evidence type="ECO:0000259" key="5">
    <source>
        <dbReference type="PROSITE" id="PS50893"/>
    </source>
</evidence>
<dbReference type="EMBL" id="BHYK01000052">
    <property type="protein sequence ID" value="GCD13032.1"/>
    <property type="molecule type" value="Genomic_DNA"/>
</dbReference>
<dbReference type="PROSITE" id="PS50893">
    <property type="entry name" value="ABC_TRANSPORTER_2"/>
    <property type="match status" value="1"/>
</dbReference>
<dbReference type="Pfam" id="PF00005">
    <property type="entry name" value="ABC_tran"/>
    <property type="match status" value="1"/>
</dbReference>
<dbReference type="SUPFAM" id="SSF52540">
    <property type="entry name" value="P-loop containing nucleoside triphosphate hydrolases"/>
    <property type="match status" value="1"/>
</dbReference>